<dbReference type="Proteomes" id="UP000326881">
    <property type="component" value="Plasmid unnamed"/>
</dbReference>
<accession>A0A5Q0CH25</accession>
<dbReference type="CDD" id="cd06579">
    <property type="entry name" value="TM_PBP1_transp_AraH_like"/>
    <property type="match status" value="1"/>
</dbReference>
<evidence type="ECO:0000256" key="5">
    <source>
        <dbReference type="ARBA" id="ARBA00023136"/>
    </source>
</evidence>
<dbReference type="AlphaFoldDB" id="A0A5Q0CH25"/>
<keyword evidence="8" id="KW-1185">Reference proteome</keyword>
<evidence type="ECO:0000256" key="4">
    <source>
        <dbReference type="ARBA" id="ARBA00022989"/>
    </source>
</evidence>
<evidence type="ECO:0000256" key="6">
    <source>
        <dbReference type="SAM" id="Phobius"/>
    </source>
</evidence>
<evidence type="ECO:0000256" key="1">
    <source>
        <dbReference type="ARBA" id="ARBA00004651"/>
    </source>
</evidence>
<evidence type="ECO:0000313" key="7">
    <source>
        <dbReference type="EMBL" id="QFY63497.1"/>
    </source>
</evidence>
<dbReference type="KEGG" id="rgr:FZ934_24940"/>
<keyword evidence="3 6" id="KW-0812">Transmembrane</keyword>
<protein>
    <submittedName>
        <fullName evidence="7">ABC transporter permease</fullName>
    </submittedName>
</protein>
<feature type="transmembrane region" description="Helical" evidence="6">
    <location>
        <begin position="235"/>
        <end position="253"/>
    </location>
</feature>
<proteinExistence type="predicted"/>
<dbReference type="RefSeq" id="WP_153273458.1">
    <property type="nucleotide sequence ID" value="NZ_CP043499.1"/>
</dbReference>
<sequence>MSDISATHVGSAGGSGRQKALKAFEAAGPLLALIFLMIIGSLMSSSFLGAENLSNVFTRSAIIGIIAIGATFVITAGGLDLSVGSLSALVAGVAIMVMNQATGSFGTGWLLVAAGIVFSLLLGAAAGFFNGAMIVKGRVEAFIVTLGTMGVFRSILTWLSDGGSISLDFALRDAARPIYYGTIGGIAVPIFVFIAIAVIAEVVLRRTRFGRHVAAIGSNRYVALYSAIPVDRVRILTYVIQGLCVGIATVIYVPRLGAATPSTGMMWELEAIASVIIGGTALGGGFGRVWGTVVGVLILGFISNILNLTGFISPYLNGAVQGAIIVIAVLLQRDRSQG</sequence>
<dbReference type="PANTHER" id="PTHR32196">
    <property type="entry name" value="ABC TRANSPORTER PERMEASE PROTEIN YPHD-RELATED-RELATED"/>
    <property type="match status" value="1"/>
</dbReference>
<feature type="transmembrane region" description="Helical" evidence="6">
    <location>
        <begin position="83"/>
        <end position="102"/>
    </location>
</feature>
<keyword evidence="2" id="KW-1003">Cell membrane</keyword>
<feature type="transmembrane region" description="Helical" evidence="6">
    <location>
        <begin position="289"/>
        <end position="306"/>
    </location>
</feature>
<dbReference type="InterPro" id="IPR001851">
    <property type="entry name" value="ABC_transp_permease"/>
</dbReference>
<feature type="transmembrane region" description="Helical" evidence="6">
    <location>
        <begin position="27"/>
        <end position="50"/>
    </location>
</feature>
<evidence type="ECO:0000256" key="3">
    <source>
        <dbReference type="ARBA" id="ARBA00022692"/>
    </source>
</evidence>
<dbReference type="GO" id="GO:0022857">
    <property type="term" value="F:transmembrane transporter activity"/>
    <property type="evidence" value="ECO:0007669"/>
    <property type="project" value="InterPro"/>
</dbReference>
<geneLocation type="plasmid" evidence="7 8">
    <name>unnamed</name>
</geneLocation>
<feature type="transmembrane region" description="Helical" evidence="6">
    <location>
        <begin position="265"/>
        <end position="282"/>
    </location>
</feature>
<evidence type="ECO:0000313" key="8">
    <source>
        <dbReference type="Proteomes" id="UP000326881"/>
    </source>
</evidence>
<dbReference type="OrthoDB" id="9784538at2"/>
<keyword evidence="4 6" id="KW-1133">Transmembrane helix</keyword>
<keyword evidence="5 6" id="KW-0472">Membrane</keyword>
<feature type="transmembrane region" description="Helical" evidence="6">
    <location>
        <begin position="108"/>
        <end position="129"/>
    </location>
</feature>
<evidence type="ECO:0000256" key="2">
    <source>
        <dbReference type="ARBA" id="ARBA00022475"/>
    </source>
</evidence>
<feature type="transmembrane region" description="Helical" evidence="6">
    <location>
        <begin position="179"/>
        <end position="204"/>
    </location>
</feature>
<keyword evidence="7" id="KW-0614">Plasmid</keyword>
<organism evidence="7 8">
    <name type="scientific">Rhizobium grahamii</name>
    <dbReference type="NCBI Taxonomy" id="1120045"/>
    <lineage>
        <taxon>Bacteria</taxon>
        <taxon>Pseudomonadati</taxon>
        <taxon>Pseudomonadota</taxon>
        <taxon>Alphaproteobacteria</taxon>
        <taxon>Hyphomicrobiales</taxon>
        <taxon>Rhizobiaceae</taxon>
        <taxon>Rhizobium/Agrobacterium group</taxon>
        <taxon>Rhizobium</taxon>
    </lineage>
</organism>
<feature type="transmembrane region" description="Helical" evidence="6">
    <location>
        <begin position="141"/>
        <end position="159"/>
    </location>
</feature>
<reference evidence="7 8" key="1">
    <citation type="submission" date="2019-08" db="EMBL/GenBank/DDBJ databases">
        <title>Prosopis cineraria nodule microbiome.</title>
        <authorList>
            <person name="Ali R."/>
            <person name="Chaluvadi S.R."/>
            <person name="Wang X."/>
        </authorList>
    </citation>
    <scope>NUCLEOTIDE SEQUENCE [LARGE SCALE GENOMIC DNA]</scope>
    <source>
        <strain evidence="7 8">BG7</strain>
        <plasmid evidence="7 8">unnamed</plasmid>
    </source>
</reference>
<dbReference type="EMBL" id="CP043499">
    <property type="protein sequence ID" value="QFY63497.1"/>
    <property type="molecule type" value="Genomic_DNA"/>
</dbReference>
<comment type="subcellular location">
    <subcellularLocation>
        <location evidence="1">Cell membrane</location>
        <topology evidence="1">Multi-pass membrane protein</topology>
    </subcellularLocation>
</comment>
<dbReference type="Pfam" id="PF02653">
    <property type="entry name" value="BPD_transp_2"/>
    <property type="match status" value="1"/>
</dbReference>
<dbReference type="GO" id="GO:0005886">
    <property type="term" value="C:plasma membrane"/>
    <property type="evidence" value="ECO:0007669"/>
    <property type="project" value="UniProtKB-SubCell"/>
</dbReference>
<name>A0A5Q0CH25_9HYPH</name>
<gene>
    <name evidence="7" type="ORF">FZ934_24940</name>
</gene>